<dbReference type="SUPFAM" id="SSF55729">
    <property type="entry name" value="Acyl-CoA N-acyltransferases (Nat)"/>
    <property type="match status" value="1"/>
</dbReference>
<dbReference type="PIRSF" id="PIRSF028520">
    <property type="entry name" value="UCP028520"/>
    <property type="match status" value="1"/>
</dbReference>
<dbReference type="InterPro" id="IPR016890">
    <property type="entry name" value="UCP028520"/>
</dbReference>
<comment type="caution">
    <text evidence="2">The sequence shown here is derived from an EMBL/GenBank/DDBJ whole genome shotgun (WGS) entry which is preliminary data.</text>
</comment>
<dbReference type="PROSITE" id="PS51186">
    <property type="entry name" value="GNAT"/>
    <property type="match status" value="1"/>
</dbReference>
<sequence>MPDTLCRVDNVVVRAIEPADLAQLLVMNNDAAPAVNELDLPRLAELVTQSEVATAAVVDGDLRGMLLALRPGEPYDSANYRWFSERYDDFLYVDRVIVSEQWRGGGVGDVLYRDLLERADGLVGQIACEVNLEPPNPGSLRFHHKRGFAEVGQQPTGEGGKLVSLMIRPV</sequence>
<dbReference type="AlphaFoldDB" id="A0A4Q7KVB6"/>
<evidence type="ECO:0000259" key="1">
    <source>
        <dbReference type="PROSITE" id="PS51186"/>
    </source>
</evidence>
<name>A0A4Q7KVB6_9PSEU</name>
<dbReference type="InterPro" id="IPR000182">
    <property type="entry name" value="GNAT_dom"/>
</dbReference>
<dbReference type="Gene3D" id="3.40.630.30">
    <property type="match status" value="1"/>
</dbReference>
<proteinExistence type="predicted"/>
<accession>A0A4Q7KVB6</accession>
<dbReference type="InterPro" id="IPR016181">
    <property type="entry name" value="Acyl_CoA_acyltransferase"/>
</dbReference>
<dbReference type="CDD" id="cd04301">
    <property type="entry name" value="NAT_SF"/>
    <property type="match status" value="1"/>
</dbReference>
<dbReference type="EMBL" id="SGWQ01000003">
    <property type="protein sequence ID" value="RZS40949.1"/>
    <property type="molecule type" value="Genomic_DNA"/>
</dbReference>
<gene>
    <name evidence="2" type="ORF">EV193_103267</name>
</gene>
<evidence type="ECO:0000313" key="2">
    <source>
        <dbReference type="EMBL" id="RZS40949.1"/>
    </source>
</evidence>
<dbReference type="Pfam" id="PF00583">
    <property type="entry name" value="Acetyltransf_1"/>
    <property type="match status" value="1"/>
</dbReference>
<feature type="domain" description="N-acetyltransferase" evidence="1">
    <location>
        <begin position="11"/>
        <end position="170"/>
    </location>
</feature>
<organism evidence="2 3">
    <name type="scientific">Herbihabitans rhizosphaerae</name>
    <dbReference type="NCBI Taxonomy" id="1872711"/>
    <lineage>
        <taxon>Bacteria</taxon>
        <taxon>Bacillati</taxon>
        <taxon>Actinomycetota</taxon>
        <taxon>Actinomycetes</taxon>
        <taxon>Pseudonocardiales</taxon>
        <taxon>Pseudonocardiaceae</taxon>
        <taxon>Herbihabitans</taxon>
    </lineage>
</organism>
<keyword evidence="3" id="KW-1185">Reference proteome</keyword>
<protein>
    <recommendedName>
        <fullName evidence="1">N-acetyltransferase domain-containing protein</fullName>
    </recommendedName>
</protein>
<evidence type="ECO:0000313" key="3">
    <source>
        <dbReference type="Proteomes" id="UP000294257"/>
    </source>
</evidence>
<dbReference type="Proteomes" id="UP000294257">
    <property type="component" value="Unassembled WGS sequence"/>
</dbReference>
<dbReference type="GO" id="GO:0016747">
    <property type="term" value="F:acyltransferase activity, transferring groups other than amino-acyl groups"/>
    <property type="evidence" value="ECO:0007669"/>
    <property type="project" value="InterPro"/>
</dbReference>
<reference evidence="2 3" key="1">
    <citation type="submission" date="2019-02" db="EMBL/GenBank/DDBJ databases">
        <title>Genomic Encyclopedia of Type Strains, Phase IV (KMG-IV): sequencing the most valuable type-strain genomes for metagenomic binning, comparative biology and taxonomic classification.</title>
        <authorList>
            <person name="Goeker M."/>
        </authorList>
    </citation>
    <scope>NUCLEOTIDE SEQUENCE [LARGE SCALE GENOMIC DNA]</scope>
    <source>
        <strain evidence="2 3">DSM 101727</strain>
    </source>
</reference>